<dbReference type="GO" id="GO:0005524">
    <property type="term" value="F:ATP binding"/>
    <property type="evidence" value="ECO:0007669"/>
    <property type="project" value="UniProtKB-KW"/>
</dbReference>
<proteinExistence type="predicted"/>
<accession>A0A8H4A9A5</accession>
<dbReference type="InterPro" id="IPR000719">
    <property type="entry name" value="Prot_kinase_dom"/>
</dbReference>
<keyword evidence="4" id="KW-0067">ATP-binding</keyword>
<dbReference type="PANTHER" id="PTHR44329">
    <property type="entry name" value="SERINE/THREONINE-PROTEIN KINASE TNNI3K-RELATED"/>
    <property type="match status" value="1"/>
</dbReference>
<keyword evidence="2" id="KW-0547">Nucleotide-binding</keyword>
<feature type="domain" description="Protein kinase" evidence="5">
    <location>
        <begin position="24"/>
        <end position="280"/>
    </location>
</feature>
<dbReference type="GO" id="GO:0004674">
    <property type="term" value="F:protein serine/threonine kinase activity"/>
    <property type="evidence" value="ECO:0007669"/>
    <property type="project" value="TreeGrafter"/>
</dbReference>
<dbReference type="InterPro" id="IPR051681">
    <property type="entry name" value="Ser/Thr_Kinases-Pseudokinases"/>
</dbReference>
<keyword evidence="1" id="KW-0808">Transferase</keyword>
<dbReference type="OrthoDB" id="2424582at2759"/>
<dbReference type="InterPro" id="IPR001245">
    <property type="entry name" value="Ser-Thr/Tyr_kinase_cat_dom"/>
</dbReference>
<evidence type="ECO:0000256" key="4">
    <source>
        <dbReference type="ARBA" id="ARBA00022840"/>
    </source>
</evidence>
<dbReference type="InterPro" id="IPR011009">
    <property type="entry name" value="Kinase-like_dom_sf"/>
</dbReference>
<evidence type="ECO:0000256" key="3">
    <source>
        <dbReference type="ARBA" id="ARBA00022777"/>
    </source>
</evidence>
<name>A0A8H4A9A5_GIGMA</name>
<evidence type="ECO:0000256" key="1">
    <source>
        <dbReference type="ARBA" id="ARBA00022679"/>
    </source>
</evidence>
<protein>
    <submittedName>
        <fullName evidence="6">Kinase-like protein</fullName>
    </submittedName>
</protein>
<evidence type="ECO:0000256" key="2">
    <source>
        <dbReference type="ARBA" id="ARBA00022741"/>
    </source>
</evidence>
<evidence type="ECO:0000259" key="5">
    <source>
        <dbReference type="PROSITE" id="PS50011"/>
    </source>
</evidence>
<dbReference type="Pfam" id="PF07714">
    <property type="entry name" value="PK_Tyr_Ser-Thr"/>
    <property type="match status" value="1"/>
</dbReference>
<evidence type="ECO:0000313" key="6">
    <source>
        <dbReference type="EMBL" id="KAF0449749.1"/>
    </source>
</evidence>
<gene>
    <name evidence="6" type="ORF">F8M41_002394</name>
</gene>
<dbReference type="Gene3D" id="1.10.510.10">
    <property type="entry name" value="Transferase(Phosphotransferase) domain 1"/>
    <property type="match status" value="1"/>
</dbReference>
<reference evidence="6 7" key="1">
    <citation type="journal article" date="2019" name="Environ. Microbiol.">
        <title>At the nexus of three kingdoms: the genome of the mycorrhizal fungus Gigaspora margarita provides insights into plant, endobacterial and fungal interactions.</title>
        <authorList>
            <person name="Venice F."/>
            <person name="Ghignone S."/>
            <person name="Salvioli di Fossalunga A."/>
            <person name="Amselem J."/>
            <person name="Novero M."/>
            <person name="Xianan X."/>
            <person name="Sedzielewska Toro K."/>
            <person name="Morin E."/>
            <person name="Lipzen A."/>
            <person name="Grigoriev I.V."/>
            <person name="Henrissat B."/>
            <person name="Martin F.M."/>
            <person name="Bonfante P."/>
        </authorList>
    </citation>
    <scope>NUCLEOTIDE SEQUENCE [LARGE SCALE GENOMIC DNA]</scope>
    <source>
        <strain evidence="6 7">BEG34</strain>
    </source>
</reference>
<comment type="caution">
    <text evidence="6">The sequence shown here is derived from an EMBL/GenBank/DDBJ whole genome shotgun (WGS) entry which is preliminary data.</text>
</comment>
<dbReference type="SUPFAM" id="SSF56112">
    <property type="entry name" value="Protein kinase-like (PK-like)"/>
    <property type="match status" value="1"/>
</dbReference>
<dbReference type="Proteomes" id="UP000439903">
    <property type="component" value="Unassembled WGS sequence"/>
</dbReference>
<keyword evidence="3 6" id="KW-0418">Kinase</keyword>
<evidence type="ECO:0000313" key="7">
    <source>
        <dbReference type="Proteomes" id="UP000439903"/>
    </source>
</evidence>
<dbReference type="PROSITE" id="PS50011">
    <property type="entry name" value="PROTEIN_KINASE_DOM"/>
    <property type="match status" value="1"/>
</dbReference>
<dbReference type="EMBL" id="WTPW01001203">
    <property type="protein sequence ID" value="KAF0449749.1"/>
    <property type="molecule type" value="Genomic_DNA"/>
</dbReference>
<dbReference type="PANTHER" id="PTHR44329:SF288">
    <property type="entry name" value="MITOGEN-ACTIVATED PROTEIN KINASE KINASE KINASE 20"/>
    <property type="match status" value="1"/>
</dbReference>
<keyword evidence="7" id="KW-1185">Reference proteome</keyword>
<sequence length="851" mass="98778">MSKIKWLEKAISKKYINFIEYSELYDLKYIDEGGFAIVFMSVWEKNGLTVAIKFNNYTEITINEIQILQKICWHPNLVQFYGITKDPIGQYGIVLQLAEDGNLRQYLKDKFPKLTWTNKIHLAKQIAHGLECLHNNDIICRALHSKDILIHKGQVMITDFGISINETSAPLRDETHGIPAYIDSQLLDPDYNKDYKVNKKSDIYSLGVILWEISSGRLPFQSFNRYEIIINIIHGERERPIKGTPSKYVELYKNCWDHDSNKRPEIKEVLEILKMMDENLKISSEDSEKSFITILTEGIVEPFPHQYEKIDNKVHDTIFEINDQFKLHKEPVKPMNLEIEEKFISLIERQNLYHGLVIDKHGINLASLSASRFKMQPKINLIKTVNFQTKLLLSTDQRTSFLLKNHIDPFAISREDRIWLSDIYRISNSTKDFLSNESLTSDVYLEIKYPQAEIDFKKEQIESFSELYAMVIESLKNHDPHYGLMKIFETYGHFLPKKIIVGYKLYRMSSIIAKDSLELTTQEIDFDVKDFTKCENILNKWECYITPHDFDAIYLVSIDGETIMRNELDTWMADCLKNSLDSLRIINWKELYPLYEIFDESLQKNIKSILGIDDIAKTYGVKEKVLITGVIPIEDCAYQYRVKFPVNFKSNNYQMFGNLVKSDGKPISKAVIKFKSTNKYGFSANIENFETAESMRLQINWILIGIPAEVGFFSTNTRDIDIINFDSTLITPITNANNWNVIFKVPKGLLSGSILFTSFTYPLSNYAPNFIATIKSYNDEKREIKINVYNPDFTDRINEENFVNDNVVSKQKYSIQWCVLILPGNQKLVEADIGFGLPINLEAIGQSIDYK</sequence>
<dbReference type="AlphaFoldDB" id="A0A8H4A9A5"/>
<organism evidence="6 7">
    <name type="scientific">Gigaspora margarita</name>
    <dbReference type="NCBI Taxonomy" id="4874"/>
    <lineage>
        <taxon>Eukaryota</taxon>
        <taxon>Fungi</taxon>
        <taxon>Fungi incertae sedis</taxon>
        <taxon>Mucoromycota</taxon>
        <taxon>Glomeromycotina</taxon>
        <taxon>Glomeromycetes</taxon>
        <taxon>Diversisporales</taxon>
        <taxon>Gigasporaceae</taxon>
        <taxon>Gigaspora</taxon>
    </lineage>
</organism>